<keyword evidence="3" id="KW-1185">Reference proteome</keyword>
<evidence type="ECO:0000313" key="3">
    <source>
        <dbReference type="Proteomes" id="UP000295573"/>
    </source>
</evidence>
<accession>A0A4V6NNI4</accession>
<organism evidence="2 3">
    <name type="scientific">Kribbella antiqua</name>
    <dbReference type="NCBI Taxonomy" id="2512217"/>
    <lineage>
        <taxon>Bacteria</taxon>
        <taxon>Bacillati</taxon>
        <taxon>Actinomycetota</taxon>
        <taxon>Actinomycetes</taxon>
        <taxon>Propionibacteriales</taxon>
        <taxon>Kribbellaceae</taxon>
        <taxon>Kribbella</taxon>
    </lineage>
</organism>
<dbReference type="EMBL" id="SLWR01000009">
    <property type="protein sequence ID" value="TCO44920.1"/>
    <property type="molecule type" value="Genomic_DNA"/>
</dbReference>
<name>A0A4V6NNI4_9ACTN</name>
<evidence type="ECO:0000256" key="1">
    <source>
        <dbReference type="SAM" id="MobiDB-lite"/>
    </source>
</evidence>
<dbReference type="Proteomes" id="UP000295573">
    <property type="component" value="Unassembled WGS sequence"/>
</dbReference>
<gene>
    <name evidence="2" type="ORF">EV646_10992</name>
</gene>
<sequence length="108" mass="12283">MFMADLPDGTFVYKEIPPDMVWPEPPADLDPSIDWRLWPDIDPADRRSSTHRAAGQPNQDDPEAEARERYNREAPAKAERLRQAGGRPPDPFNNPGHPLYQPPDQPES</sequence>
<proteinExistence type="predicted"/>
<comment type="caution">
    <text evidence="2">The sequence shown here is derived from an EMBL/GenBank/DDBJ whole genome shotgun (WGS) entry which is preliminary data.</text>
</comment>
<feature type="compositionally biased region" description="Basic and acidic residues" evidence="1">
    <location>
        <begin position="64"/>
        <end position="82"/>
    </location>
</feature>
<reference evidence="2 3" key="1">
    <citation type="journal article" date="2015" name="Stand. Genomic Sci.">
        <title>Genomic Encyclopedia of Bacterial and Archaeal Type Strains, Phase III: the genomes of soil and plant-associated and newly described type strains.</title>
        <authorList>
            <person name="Whitman W.B."/>
            <person name="Woyke T."/>
            <person name="Klenk H.P."/>
            <person name="Zhou Y."/>
            <person name="Lilburn T.G."/>
            <person name="Beck B.J."/>
            <person name="De Vos P."/>
            <person name="Vandamme P."/>
            <person name="Eisen J.A."/>
            <person name="Garrity G."/>
            <person name="Hugenholtz P."/>
            <person name="Kyrpides N.C."/>
        </authorList>
    </citation>
    <scope>NUCLEOTIDE SEQUENCE [LARGE SCALE GENOMIC DNA]</scope>
    <source>
        <strain evidence="2 3">VKM Ac-2541</strain>
    </source>
</reference>
<evidence type="ECO:0000313" key="2">
    <source>
        <dbReference type="EMBL" id="TCO44920.1"/>
    </source>
</evidence>
<protein>
    <submittedName>
        <fullName evidence="2">Uncharacterized protein</fullName>
    </submittedName>
</protein>
<feature type="region of interest" description="Disordered" evidence="1">
    <location>
        <begin position="1"/>
        <end position="108"/>
    </location>
</feature>
<dbReference type="AlphaFoldDB" id="A0A4V6NNI4"/>
<feature type="compositionally biased region" description="Basic and acidic residues" evidence="1">
    <location>
        <begin position="37"/>
        <end position="48"/>
    </location>
</feature>